<evidence type="ECO:0000256" key="4">
    <source>
        <dbReference type="ARBA" id="ARBA00023242"/>
    </source>
</evidence>
<dbReference type="Proteomes" id="UP001359485">
    <property type="component" value="Unassembled WGS sequence"/>
</dbReference>
<evidence type="ECO:0000313" key="9">
    <source>
        <dbReference type="Proteomes" id="UP001359485"/>
    </source>
</evidence>
<protein>
    <recommendedName>
        <fullName evidence="7">Homologous-pairing protein 2 winged helix domain-containing protein</fullName>
    </recommendedName>
</protein>
<organism evidence="8 9">
    <name type="scientific">Polyplax serrata</name>
    <name type="common">Common mouse louse</name>
    <dbReference type="NCBI Taxonomy" id="468196"/>
    <lineage>
        <taxon>Eukaryota</taxon>
        <taxon>Metazoa</taxon>
        <taxon>Ecdysozoa</taxon>
        <taxon>Arthropoda</taxon>
        <taxon>Hexapoda</taxon>
        <taxon>Insecta</taxon>
        <taxon>Pterygota</taxon>
        <taxon>Neoptera</taxon>
        <taxon>Paraneoptera</taxon>
        <taxon>Psocodea</taxon>
        <taxon>Troctomorpha</taxon>
        <taxon>Phthiraptera</taxon>
        <taxon>Anoplura</taxon>
        <taxon>Polyplacidae</taxon>
        <taxon>Polyplax</taxon>
    </lineage>
</organism>
<dbReference type="InterPro" id="IPR036390">
    <property type="entry name" value="WH_DNA-bd_sf"/>
</dbReference>
<proteinExistence type="inferred from homology"/>
<evidence type="ECO:0000313" key="8">
    <source>
        <dbReference type="EMBL" id="KAK6631064.1"/>
    </source>
</evidence>
<dbReference type="PANTHER" id="PTHR15938:SF0">
    <property type="entry name" value="HOMOLOGOUS-PAIRING PROTEIN 2 HOMOLOG"/>
    <property type="match status" value="1"/>
</dbReference>
<evidence type="ECO:0000256" key="1">
    <source>
        <dbReference type="ARBA" id="ARBA00004123"/>
    </source>
</evidence>
<keyword evidence="4" id="KW-0539">Nucleus</keyword>
<feature type="coiled-coil region" evidence="6">
    <location>
        <begin position="81"/>
        <end position="145"/>
    </location>
</feature>
<comment type="caution">
    <text evidence="8">The sequence shown here is derived from an EMBL/GenBank/DDBJ whole genome shotgun (WGS) entry which is preliminary data.</text>
</comment>
<gene>
    <name evidence="8" type="ORF">RUM44_003237</name>
</gene>
<dbReference type="Pfam" id="PF07106">
    <property type="entry name" value="WHD_TBPIP"/>
    <property type="match status" value="1"/>
</dbReference>
<name>A0ABR1AXY1_POLSC</name>
<keyword evidence="6" id="KW-0175">Coiled coil</keyword>
<feature type="domain" description="Homologous-pairing protein 2 winged helix" evidence="7">
    <location>
        <begin position="8"/>
        <end position="66"/>
    </location>
</feature>
<evidence type="ECO:0000256" key="2">
    <source>
        <dbReference type="ARBA" id="ARBA00007922"/>
    </source>
</evidence>
<dbReference type="SUPFAM" id="SSF46785">
    <property type="entry name" value="Winged helix' DNA-binding domain"/>
    <property type="match status" value="1"/>
</dbReference>
<dbReference type="InterPro" id="IPR010776">
    <property type="entry name" value="Hop2_WH_dom"/>
</dbReference>
<dbReference type="EMBL" id="JAWJWF010000007">
    <property type="protein sequence ID" value="KAK6631064.1"/>
    <property type="molecule type" value="Genomic_DNA"/>
</dbReference>
<comment type="subcellular location">
    <subcellularLocation>
        <location evidence="1">Nucleus</location>
    </subcellularLocation>
</comment>
<dbReference type="PANTHER" id="PTHR15938">
    <property type="entry name" value="TBP-1 INTERACTING PROTEIN"/>
    <property type="match status" value="1"/>
</dbReference>
<dbReference type="Gene3D" id="1.10.10.10">
    <property type="entry name" value="Winged helix-like DNA-binding domain superfamily/Winged helix DNA-binding domain"/>
    <property type="match status" value="1"/>
</dbReference>
<keyword evidence="5" id="KW-0469">Meiosis</keyword>
<dbReference type="InterPro" id="IPR036388">
    <property type="entry name" value="WH-like_DNA-bd_sf"/>
</dbReference>
<evidence type="ECO:0000259" key="7">
    <source>
        <dbReference type="Pfam" id="PF07106"/>
    </source>
</evidence>
<keyword evidence="9" id="KW-1185">Reference proteome</keyword>
<accession>A0ABR1AXY1</accession>
<evidence type="ECO:0000256" key="5">
    <source>
        <dbReference type="ARBA" id="ARBA00023254"/>
    </source>
</evidence>
<evidence type="ECO:0000256" key="6">
    <source>
        <dbReference type="SAM" id="Coils"/>
    </source>
</evidence>
<evidence type="ECO:0000256" key="3">
    <source>
        <dbReference type="ARBA" id="ARBA00023172"/>
    </source>
</evidence>
<comment type="similarity">
    <text evidence="2">Belongs to the HOP2 family.</text>
</comment>
<reference evidence="8 9" key="1">
    <citation type="submission" date="2023-09" db="EMBL/GenBank/DDBJ databases">
        <title>Genomes of two closely related lineages of the louse Polyplax serrata with different host specificities.</title>
        <authorList>
            <person name="Martinu J."/>
            <person name="Tarabai H."/>
            <person name="Stefka J."/>
            <person name="Hypsa V."/>
        </authorList>
    </citation>
    <scope>NUCLEOTIDE SEQUENCE [LARGE SCALE GENOMIC DNA]</scope>
    <source>
        <strain evidence="8">98ZLc_SE</strain>
    </source>
</reference>
<keyword evidence="3" id="KW-0233">DNA recombination</keyword>
<sequence length="209" mass="23899">MSSKNNCKENVLKYMINQNRPYSANDIAQNLHNEFSRAAIQKALDELVNENKIREKVYGKQKVYSCVQPDDDASSSVSGKLNELDFKTEEARMKLHTLEAEFKLANDELKKLENQLTAEVALKQISELEEDVKRLEGEIESLSKLEVKVNETQESELTNKHEKLSKEHRKRKAMCMDIVHTILENYPNNIGFLLDEIGIEGDTDGVARS</sequence>